<reference evidence="1" key="1">
    <citation type="submission" date="2022-01" db="EMBL/GenBank/DDBJ databases">
        <title>Collection of gut derived symbiotic bacterial strains cultured from healthy donors.</title>
        <authorList>
            <person name="Lin H."/>
            <person name="Kohout C."/>
            <person name="Waligurski E."/>
            <person name="Pamer E.G."/>
        </authorList>
    </citation>
    <scope>NUCLEOTIDE SEQUENCE</scope>
    <source>
        <strain evidence="1">MSK.14.39</strain>
    </source>
</reference>
<protein>
    <recommendedName>
        <fullName evidence="3">NACHT domain-containing protein</fullName>
    </recommendedName>
</protein>
<dbReference type="InterPro" id="IPR027417">
    <property type="entry name" value="P-loop_NTPase"/>
</dbReference>
<comment type="caution">
    <text evidence="1">The sequence shown here is derived from an EMBL/GenBank/DDBJ whole genome shotgun (WGS) entry which is preliminary data.</text>
</comment>
<dbReference type="EMBL" id="JAKNID010000045">
    <property type="protein sequence ID" value="MCG4565683.1"/>
    <property type="molecule type" value="Genomic_DNA"/>
</dbReference>
<evidence type="ECO:0000313" key="2">
    <source>
        <dbReference type="Proteomes" id="UP001108123"/>
    </source>
</evidence>
<evidence type="ECO:0000313" key="1">
    <source>
        <dbReference type="EMBL" id="MCG4565683.1"/>
    </source>
</evidence>
<sequence length="1355" mass="162110">MLKLDFDNFRVKNKNQTKAFEDMCRVIFLRELKKYTYDYSYDKNQAGLEIEPILNQNDNKYYGLQVKFFETVDNTKKYQQIEDSLDKAYKYYKNLDYIYIYTNAELQHSVSDEEINGDKNTPRIRIERKARKNDVILKWIQKDNILDKVRSRENLDLYNLYFSESRELDFLESNISIEDKTFLISDEYLELNLSKDLSVWNSQDDRVNTLALLLGSAGTGKSMLMKKNYLELSNDYIDYYLNTKDIDNEIYIPIFIKLKEICNSNLEEIIRARMRDYGLNHTDSRLKFIYLLDGLDEVSEKDLYSIINALKRIEKIDNGRIIISSRVGSNNLILLRQKFNTKDCHIEDLNLKDIEQYFAIKNDKNKIKRLEKIRDTDIIKSIDDIFSLKLLWDNIENINEFTTKINMIEISANHWIECYYKLSEVPLLEPKGDRIFQIFTEIAFKMQENPSISITLKELQALIIEKFDVNNATDVNIIVSALLDLFLECSSYSSENERLSFRHRRFQEYFLYKKIYTIFFNNPSILRKLNLLSNKDFIITIFLKTSLLDAKKDKDIFRYLALNLLEAYLGEYYIDKKYKDEIIGTDYLFGTSQPSYTYSNRFITLLSTYSEKDLFELLDNTNLSISNALTEENYWKLIELYHRNNNVDISKKILERYDLEIDRISNKDFDSFIYYLYRIQNKSIDGIKNIIEESGSKLLEISYEDIKSKHNIESNLKMVNSLIKIMLEFEIGYLGEKIDVVDNLLLEVISYWCLKFKNIDILLGERNIDFRKKFTERVEKKDEKYYIHTIVLYNFINDKQIEIEKMEEEFEKNNIYHYWTWHNNIDLNIFLSYVLKKNRFELIEFEQGVNILSIFLDKKNDQEDILNKWIEEIKQYNYIYKNGFIYSNTRIIGELISNWNFDPLLIKQFLRKITEYESVIYFETLLFIIFQNNRKLFNDVINKSILDYVAGNSLKIKEYYESKNDSLYSLAAMYAKFDTNKRYNLLMKGLNNDIFRPAFKGEDLFDRILIESIDTAYENYWINKSELEEALTLIYKYIVELTEVTDNGKNLNYLKFVIEKHIPNSQILNIKDFYEINSYDYREVARKNKFNIDDIDKVNLKKYYKCNIEAPYYSLELWEKLIKLEFEENNHLDILFDVFKECKYPSMEGYPIFNYIHIPTSILLSNNETKDKMLEFIFNNPGRNGIFNMLRVYSLLGEVELGKKHLKFLFEFGKALLDVEEMSIKSNAKIEYTDIIQSSSKDWIINESDNYAYLKRNKEIVIKWNDFDDRKKFHEEWATKHIDKSAYMYEYKLYKDNKLIKEFNLVYVDGYRALLPMPKLGTNIVPRDEYYLSRILNNNIDELNNYMILSGLIVE</sequence>
<name>A0A9Q4ADS2_9FIRM</name>
<gene>
    <name evidence="1" type="ORF">L0P62_09505</name>
</gene>
<proteinExistence type="predicted"/>
<organism evidence="1 2">
    <name type="scientific">Anaerosalibacter bizertensis</name>
    <dbReference type="NCBI Taxonomy" id="932217"/>
    <lineage>
        <taxon>Bacteria</taxon>
        <taxon>Bacillati</taxon>
        <taxon>Bacillota</taxon>
        <taxon>Tissierellia</taxon>
        <taxon>Tissierellales</taxon>
        <taxon>Sporanaerobacteraceae</taxon>
        <taxon>Anaerosalibacter</taxon>
    </lineage>
</organism>
<dbReference type="SUPFAM" id="SSF52540">
    <property type="entry name" value="P-loop containing nucleoside triphosphate hydrolases"/>
    <property type="match status" value="1"/>
</dbReference>
<dbReference type="Gene3D" id="3.40.50.300">
    <property type="entry name" value="P-loop containing nucleotide triphosphate hydrolases"/>
    <property type="match status" value="1"/>
</dbReference>
<accession>A0A9Q4ADS2</accession>
<dbReference type="Proteomes" id="UP001108123">
    <property type="component" value="Unassembled WGS sequence"/>
</dbReference>
<dbReference type="RefSeq" id="WP_226808594.1">
    <property type="nucleotide sequence ID" value="NZ_JAJBNW010000083.1"/>
</dbReference>
<evidence type="ECO:0008006" key="3">
    <source>
        <dbReference type="Google" id="ProtNLM"/>
    </source>
</evidence>
<keyword evidence="2" id="KW-1185">Reference proteome</keyword>